<keyword evidence="2" id="KW-0067">ATP-binding</keyword>
<proteinExistence type="predicted"/>
<dbReference type="Proteomes" id="UP000653797">
    <property type="component" value="Unassembled WGS sequence"/>
</dbReference>
<evidence type="ECO:0000313" key="3">
    <source>
        <dbReference type="Proteomes" id="UP000653797"/>
    </source>
</evidence>
<dbReference type="Pfam" id="PF04326">
    <property type="entry name" value="SLFN_AlbA_2"/>
    <property type="match status" value="1"/>
</dbReference>
<dbReference type="InterPro" id="IPR038461">
    <property type="entry name" value="Schlafen_AlbA_2_dom_sf"/>
</dbReference>
<comment type="caution">
    <text evidence="2">The sequence shown here is derived from an EMBL/GenBank/DDBJ whole genome shotgun (WGS) entry which is preliminary data.</text>
</comment>
<keyword evidence="3" id="KW-1185">Reference proteome</keyword>
<evidence type="ECO:0000313" key="2">
    <source>
        <dbReference type="EMBL" id="MBD2757152.1"/>
    </source>
</evidence>
<name>A0A927B8M0_9BACT</name>
<reference evidence="2" key="1">
    <citation type="submission" date="2020-09" db="EMBL/GenBank/DDBJ databases">
        <authorList>
            <person name="Kim M.K."/>
        </authorList>
    </citation>
    <scope>NUCLEOTIDE SEQUENCE</scope>
    <source>
        <strain evidence="2">BT704</strain>
    </source>
</reference>
<dbReference type="GO" id="GO:0005524">
    <property type="term" value="F:ATP binding"/>
    <property type="evidence" value="ECO:0007669"/>
    <property type="project" value="UniProtKB-KW"/>
</dbReference>
<organism evidence="2 3">
    <name type="scientific">Spirosoma validum</name>
    <dbReference type="NCBI Taxonomy" id="2771355"/>
    <lineage>
        <taxon>Bacteria</taxon>
        <taxon>Pseudomonadati</taxon>
        <taxon>Bacteroidota</taxon>
        <taxon>Cytophagia</taxon>
        <taxon>Cytophagales</taxon>
        <taxon>Cytophagaceae</taxon>
        <taxon>Spirosoma</taxon>
    </lineage>
</organism>
<dbReference type="AlphaFoldDB" id="A0A927B8M0"/>
<protein>
    <submittedName>
        <fullName evidence="2">ATP-binding protein</fullName>
    </submittedName>
</protein>
<dbReference type="EMBL" id="JACXAA010000017">
    <property type="protein sequence ID" value="MBD2757152.1"/>
    <property type="molecule type" value="Genomic_DNA"/>
</dbReference>
<accession>A0A927B8M0</accession>
<dbReference type="Gene3D" id="3.30.950.30">
    <property type="entry name" value="Schlafen, AAA domain"/>
    <property type="match status" value="1"/>
</dbReference>
<sequence>MYKPFTEELFNQPIDKITQQDLERYFQEERDETLFLEFKSFTDKTEDTRSRSKKEADRIKGVLKTIDAFLNSSGGLLIWGAPEPVDVERGERKVKMCRGPLAPVPTFYDRDSFINQLASQISPLPQEVRIQSVPVSGGYVYLFEVPESQNKPHQFDGRYYVRMDTRTDVAPHYLVYALCRQVKVPELSMTAKFDRALTRLNPSTIDFDVSVEITNQTETTNDYDIYLKVQVLNGTVERIRLLDGIDILMLDNVAKILPSGLPARAHFNVKINIPFNDKTGDIIKIWYGGKTSQVKQHVYSVNFVNQRIQGVEHSIIYDVRAKRLDL</sequence>
<dbReference type="RefSeq" id="WP_191042771.1">
    <property type="nucleotide sequence ID" value="NZ_JACXAA010000017.1"/>
</dbReference>
<dbReference type="InterPro" id="IPR007421">
    <property type="entry name" value="Schlafen_AlbA_2_dom"/>
</dbReference>
<keyword evidence="2" id="KW-0547">Nucleotide-binding</keyword>
<feature type="domain" description="Schlafen AlbA-2" evidence="1">
    <location>
        <begin position="32"/>
        <end position="168"/>
    </location>
</feature>
<gene>
    <name evidence="2" type="ORF">IC230_30015</name>
</gene>
<evidence type="ECO:0000259" key="1">
    <source>
        <dbReference type="Pfam" id="PF04326"/>
    </source>
</evidence>